<protein>
    <recommendedName>
        <fullName evidence="3">NDH-dependent cyclic electron flow 5</fullName>
    </recommendedName>
</protein>
<evidence type="ECO:0000313" key="1">
    <source>
        <dbReference type="EMBL" id="KDP39711.1"/>
    </source>
</evidence>
<dbReference type="GO" id="GO:0005737">
    <property type="term" value="C:cytoplasm"/>
    <property type="evidence" value="ECO:0007669"/>
    <property type="project" value="TreeGrafter"/>
</dbReference>
<gene>
    <name evidence="1" type="ORF">JCGZ_02731</name>
</gene>
<dbReference type="GO" id="GO:0005975">
    <property type="term" value="P:carbohydrate metabolic process"/>
    <property type="evidence" value="ECO:0007669"/>
    <property type="project" value="InterPro"/>
</dbReference>
<proteinExistence type="predicted"/>
<dbReference type="EMBL" id="KK914347">
    <property type="protein sequence ID" value="KDP39711.1"/>
    <property type="molecule type" value="Genomic_DNA"/>
</dbReference>
<dbReference type="AlphaFoldDB" id="A0A067KU54"/>
<dbReference type="SUPFAM" id="SSF74650">
    <property type="entry name" value="Galactose mutarotase-like"/>
    <property type="match status" value="1"/>
</dbReference>
<dbReference type="PANTHER" id="PTHR11122:SF15">
    <property type="entry name" value="PROTEIN NDH-DEPENDENT CYCLIC ELECTRON FLOW 5"/>
    <property type="match status" value="1"/>
</dbReference>
<dbReference type="PANTHER" id="PTHR11122">
    <property type="entry name" value="APOSPORY-ASSOCIATED PROTEIN C-RELATED"/>
    <property type="match status" value="1"/>
</dbReference>
<dbReference type="Proteomes" id="UP000027138">
    <property type="component" value="Unassembled WGS sequence"/>
</dbReference>
<dbReference type="OrthoDB" id="782148at2759"/>
<name>A0A067KU54_JATCU</name>
<sequence length="392" mass="43328">MTSSCLFSLNFSPIFCATKNSPFSFQSYFPSVSLQYYNKKRELKLPSVAQIPYQPINVDYLEEEFSGDGVSFEDIGASCLAKIGLENGSTATLMLPSGLITSYKAHMWHGGTVELLQTSVSEGEDGSPVIQGGVSLAFNFGSDNETSWSPSSWALHSVRGTPQDSFQVELINTDAEDMIDLRYIMSLTEDTLSSQLVVSNRKSSSIQFMGSLISNLTVSTPEATYAYGLEASNFFNRPILLSNFSIVPPELSKERQYGFGRPRDNAGLKDFFSGWGTKNKKSGEGKDGQIIENEEEMEGEETDNYKNLTEKMSRIYTSAPRDFTIIDRGRRNSVVIGRNGFDELYMFSPGSNNDSYGMYSYICVGSSAMLKPIILSPGEVWTGGQHLHNPNL</sequence>
<reference evidence="1 2" key="1">
    <citation type="journal article" date="2014" name="PLoS ONE">
        <title>Global Analysis of Gene Expression Profiles in Physic Nut (Jatropha curcas L.) Seedlings Exposed to Salt Stress.</title>
        <authorList>
            <person name="Zhang L."/>
            <person name="Zhang C."/>
            <person name="Wu P."/>
            <person name="Chen Y."/>
            <person name="Li M."/>
            <person name="Jiang H."/>
            <person name="Wu G."/>
        </authorList>
    </citation>
    <scope>NUCLEOTIDE SEQUENCE [LARGE SCALE GENOMIC DNA]</scope>
    <source>
        <strain evidence="2">cv. GZQX0401</strain>
        <tissue evidence="1">Young leaves</tissue>
    </source>
</reference>
<dbReference type="InterPro" id="IPR011013">
    <property type="entry name" value="Gal_mutarotase_sf_dom"/>
</dbReference>
<dbReference type="KEGG" id="jcu:105632639"/>
<evidence type="ECO:0008006" key="3">
    <source>
        <dbReference type="Google" id="ProtNLM"/>
    </source>
</evidence>
<dbReference type="InterPro" id="IPR014718">
    <property type="entry name" value="GH-type_carb-bd"/>
</dbReference>
<dbReference type="Gene3D" id="2.70.98.10">
    <property type="match status" value="1"/>
</dbReference>
<evidence type="ECO:0000313" key="2">
    <source>
        <dbReference type="Proteomes" id="UP000027138"/>
    </source>
</evidence>
<keyword evidence="2" id="KW-1185">Reference proteome</keyword>
<accession>A0A067KU54</accession>
<dbReference type="GO" id="GO:0047938">
    <property type="term" value="F:glucose-6-phosphate 1-epimerase activity"/>
    <property type="evidence" value="ECO:0007669"/>
    <property type="project" value="TreeGrafter"/>
</dbReference>
<dbReference type="STRING" id="180498.A0A067KU54"/>
<organism evidence="1 2">
    <name type="scientific">Jatropha curcas</name>
    <name type="common">Barbados nut</name>
    <dbReference type="NCBI Taxonomy" id="180498"/>
    <lineage>
        <taxon>Eukaryota</taxon>
        <taxon>Viridiplantae</taxon>
        <taxon>Streptophyta</taxon>
        <taxon>Embryophyta</taxon>
        <taxon>Tracheophyta</taxon>
        <taxon>Spermatophyta</taxon>
        <taxon>Magnoliopsida</taxon>
        <taxon>eudicotyledons</taxon>
        <taxon>Gunneridae</taxon>
        <taxon>Pentapetalae</taxon>
        <taxon>rosids</taxon>
        <taxon>fabids</taxon>
        <taxon>Malpighiales</taxon>
        <taxon>Euphorbiaceae</taxon>
        <taxon>Crotonoideae</taxon>
        <taxon>Jatropheae</taxon>
        <taxon>Jatropha</taxon>
    </lineage>
</organism>
<dbReference type="GO" id="GO:0030246">
    <property type="term" value="F:carbohydrate binding"/>
    <property type="evidence" value="ECO:0007669"/>
    <property type="project" value="InterPro"/>
</dbReference>